<dbReference type="EMBL" id="AUZZ01010315">
    <property type="protein sequence ID" value="EQD30225.1"/>
    <property type="molecule type" value="Genomic_DNA"/>
</dbReference>
<feature type="non-terminal residue" evidence="2">
    <location>
        <position position="1"/>
    </location>
</feature>
<dbReference type="AlphaFoldDB" id="T0ZK73"/>
<keyword evidence="1" id="KW-0812">Transmembrane</keyword>
<proteinExistence type="predicted"/>
<protein>
    <submittedName>
        <fullName evidence="2">Uncharacterized protein</fullName>
    </submittedName>
</protein>
<feature type="transmembrane region" description="Helical" evidence="1">
    <location>
        <begin position="55"/>
        <end position="77"/>
    </location>
</feature>
<feature type="transmembrane region" description="Helical" evidence="1">
    <location>
        <begin position="127"/>
        <end position="153"/>
    </location>
</feature>
<keyword evidence="1" id="KW-1133">Transmembrane helix</keyword>
<reference evidence="2" key="1">
    <citation type="submission" date="2013-08" db="EMBL/GenBank/DDBJ databases">
        <authorList>
            <person name="Mendez C."/>
            <person name="Richter M."/>
            <person name="Ferrer M."/>
            <person name="Sanchez J."/>
        </authorList>
    </citation>
    <scope>NUCLEOTIDE SEQUENCE</scope>
</reference>
<sequence length="168" mass="18163">YWPAWALTQFLLDALISLYTQYYFILFFLYAGIPVFLIPGIILRAFLPTRGVGGMMIAIAIGFFLVMPVLFSVAYYFTNLGALKALSNTYSTITQYGAGAGAQANAISPYSPLVLAVSNANSVMNGFWLSILFFPALILAITYTAVTNIANLIGGTAMGKSNSLRTLI</sequence>
<organism evidence="2">
    <name type="scientific">mine drainage metagenome</name>
    <dbReference type="NCBI Taxonomy" id="410659"/>
    <lineage>
        <taxon>unclassified sequences</taxon>
        <taxon>metagenomes</taxon>
        <taxon>ecological metagenomes</taxon>
    </lineage>
</organism>
<comment type="caution">
    <text evidence="2">The sequence shown here is derived from an EMBL/GenBank/DDBJ whole genome shotgun (WGS) entry which is preliminary data.</text>
</comment>
<keyword evidence="1" id="KW-0472">Membrane</keyword>
<evidence type="ECO:0000256" key="1">
    <source>
        <dbReference type="SAM" id="Phobius"/>
    </source>
</evidence>
<name>T0ZK73_9ZZZZ</name>
<gene>
    <name evidence="2" type="ORF">B2A_14230</name>
</gene>
<accession>T0ZK73</accession>
<reference evidence="2" key="2">
    <citation type="journal article" date="2014" name="ISME J.">
        <title>Microbial stratification in low pH oxic and suboxic macroscopic growths along an acid mine drainage.</title>
        <authorList>
            <person name="Mendez-Garcia C."/>
            <person name="Mesa V."/>
            <person name="Sprenger R.R."/>
            <person name="Richter M."/>
            <person name="Diez M.S."/>
            <person name="Solano J."/>
            <person name="Bargiela R."/>
            <person name="Golyshina O.V."/>
            <person name="Manteca A."/>
            <person name="Ramos J.L."/>
            <person name="Gallego J.R."/>
            <person name="Llorente I."/>
            <person name="Martins Dos Santos V.A."/>
            <person name="Jensen O.N."/>
            <person name="Pelaez A.I."/>
            <person name="Sanchez J."/>
            <person name="Ferrer M."/>
        </authorList>
    </citation>
    <scope>NUCLEOTIDE SEQUENCE</scope>
</reference>
<evidence type="ECO:0000313" key="2">
    <source>
        <dbReference type="EMBL" id="EQD30225.1"/>
    </source>
</evidence>
<feature type="transmembrane region" description="Helical" evidence="1">
    <location>
        <begin position="20"/>
        <end position="43"/>
    </location>
</feature>